<dbReference type="SUPFAM" id="SSF54593">
    <property type="entry name" value="Glyoxalase/Bleomycin resistance protein/Dihydroxybiphenyl dioxygenase"/>
    <property type="match status" value="1"/>
</dbReference>
<dbReference type="InterPro" id="IPR029068">
    <property type="entry name" value="Glyas_Bleomycin-R_OHBP_Dase"/>
</dbReference>
<gene>
    <name evidence="1" type="ORF">C457_03006</name>
</gene>
<reference evidence="1 2" key="1">
    <citation type="journal article" date="2014" name="PLoS Genet.">
        <title>Phylogenetically driven sequencing of extremely halophilic archaea reveals strategies for static and dynamic osmo-response.</title>
        <authorList>
            <person name="Becker E.A."/>
            <person name="Seitzer P.M."/>
            <person name="Tritt A."/>
            <person name="Larsen D."/>
            <person name="Krusor M."/>
            <person name="Yao A.I."/>
            <person name="Wu D."/>
            <person name="Madern D."/>
            <person name="Eisen J.A."/>
            <person name="Darling A.E."/>
            <person name="Facciotti M.T."/>
        </authorList>
    </citation>
    <scope>NUCLEOTIDE SEQUENCE [LARGE SCALE GENOMIC DNA]</scope>
    <source>
        <strain evidence="2">DSM 18310 / JCM 13924 / TL6</strain>
    </source>
</reference>
<dbReference type="AlphaFoldDB" id="M0GKX3"/>
<comment type="caution">
    <text evidence="1">The sequence shown here is derived from an EMBL/GenBank/DDBJ whole genome shotgun (WGS) entry which is preliminary data.</text>
</comment>
<evidence type="ECO:0000313" key="2">
    <source>
        <dbReference type="Proteomes" id="UP000011559"/>
    </source>
</evidence>
<organism evidence="1 2">
    <name type="scientific">Haloferax prahovense (strain DSM 18310 / JCM 13924 / TL6)</name>
    <dbReference type="NCBI Taxonomy" id="1227461"/>
    <lineage>
        <taxon>Archaea</taxon>
        <taxon>Methanobacteriati</taxon>
        <taxon>Methanobacteriota</taxon>
        <taxon>Stenosarchaea group</taxon>
        <taxon>Halobacteria</taxon>
        <taxon>Halobacteriales</taxon>
        <taxon>Haloferacaceae</taxon>
        <taxon>Haloferax</taxon>
    </lineage>
</organism>
<keyword evidence="2" id="KW-1185">Reference proteome</keyword>
<accession>M0GKX3</accession>
<protein>
    <submittedName>
        <fullName evidence="1">Uncharacterized protein</fullName>
    </submittedName>
</protein>
<dbReference type="Gene3D" id="3.10.180.10">
    <property type="entry name" value="2,3-Dihydroxybiphenyl 1,2-Dioxygenase, domain 1"/>
    <property type="match status" value="1"/>
</dbReference>
<dbReference type="EMBL" id="AOLG01000009">
    <property type="protein sequence ID" value="ELZ72896.1"/>
    <property type="molecule type" value="Genomic_DNA"/>
</dbReference>
<sequence>MTMKFNRVALAATDPISLCEFYVETLGFAPVTGSQRSATAGETTLWFELGDTDPGHLAFTVSAAVDSVVAWLDERAGVDVLDTDEGPSVRFDFLGCDSVYFEDPEGNVIEYVCYDGDATGEFDPATDLRGATEVGMAVPNVEEFVASMTEALGIEPLESFEGGDLVFVGGRDARFVVSPVGRAWYPTDSEATVGPVSAQCDADGVFDPEGLPYRVNVE</sequence>
<proteinExistence type="predicted"/>
<name>M0GKX3_HALPT</name>
<evidence type="ECO:0000313" key="1">
    <source>
        <dbReference type="EMBL" id="ELZ72896.1"/>
    </source>
</evidence>
<dbReference type="PATRIC" id="fig|1227461.3.peg.604"/>
<dbReference type="Proteomes" id="UP000011559">
    <property type="component" value="Unassembled WGS sequence"/>
</dbReference>
<dbReference type="CDD" id="cd06587">
    <property type="entry name" value="VOC"/>
    <property type="match status" value="1"/>
</dbReference>